<organism evidence="3 4">
    <name type="scientific">Persicobacter diffluens</name>
    <dbReference type="NCBI Taxonomy" id="981"/>
    <lineage>
        <taxon>Bacteria</taxon>
        <taxon>Pseudomonadati</taxon>
        <taxon>Bacteroidota</taxon>
        <taxon>Cytophagia</taxon>
        <taxon>Cytophagales</taxon>
        <taxon>Persicobacteraceae</taxon>
        <taxon>Persicobacter</taxon>
    </lineage>
</organism>
<dbReference type="Proteomes" id="UP001310022">
    <property type="component" value="Unassembled WGS sequence"/>
</dbReference>
<sequence>MKRIYSLLLLMSFSLIAFANDSVKEERKVSDFQAIYMEGALKIIITQGPENRLSLEGANQKVLDAMTTTVTGGKLKLKFPDQNFGVRLPKATVYLQVKNLESIEVVGAVKVFSKTPLIANHLNVELTGSCEANLMVEVKHLEFQSTGVGSATFKGQAESLSVNMEGTGKLNAESLQCQTTDVELEGFCKATVCADKKISGHAEGFSKIRFTGNPEVNQLGKSDFSKIKQIN</sequence>
<dbReference type="InterPro" id="IPR021255">
    <property type="entry name" value="DUF2807"/>
</dbReference>
<proteinExistence type="predicted"/>
<name>A0AAN4W000_9BACT</name>
<evidence type="ECO:0000259" key="2">
    <source>
        <dbReference type="Pfam" id="PF10988"/>
    </source>
</evidence>
<comment type="caution">
    <text evidence="3">The sequence shown here is derived from an EMBL/GenBank/DDBJ whole genome shotgun (WGS) entry which is preliminary data.</text>
</comment>
<feature type="domain" description="Putative auto-transporter adhesin head GIN" evidence="2">
    <location>
        <begin position="31"/>
        <end position="214"/>
    </location>
</feature>
<dbReference type="EMBL" id="BQKE01000001">
    <property type="protein sequence ID" value="GJM61935.1"/>
    <property type="molecule type" value="Genomic_DNA"/>
</dbReference>
<dbReference type="RefSeq" id="WP_338237359.1">
    <property type="nucleotide sequence ID" value="NZ_BQKE01000001.1"/>
</dbReference>
<dbReference type="PANTHER" id="PTHR39200:SF1">
    <property type="entry name" value="AUTO-TRANSPORTER ADHESIN HEAD GIN DOMAIN-CONTAINING PROTEIN-RELATED"/>
    <property type="match status" value="1"/>
</dbReference>
<evidence type="ECO:0000313" key="4">
    <source>
        <dbReference type="Proteomes" id="UP001310022"/>
    </source>
</evidence>
<feature type="signal peptide" evidence="1">
    <location>
        <begin position="1"/>
        <end position="19"/>
    </location>
</feature>
<keyword evidence="4" id="KW-1185">Reference proteome</keyword>
<feature type="chain" id="PRO_5042889546" description="Putative auto-transporter adhesin head GIN domain-containing protein" evidence="1">
    <location>
        <begin position="20"/>
        <end position="231"/>
    </location>
</feature>
<protein>
    <recommendedName>
        <fullName evidence="2">Putative auto-transporter adhesin head GIN domain-containing protein</fullName>
    </recommendedName>
</protein>
<dbReference type="Gene3D" id="2.160.20.120">
    <property type="match status" value="1"/>
</dbReference>
<evidence type="ECO:0000313" key="3">
    <source>
        <dbReference type="EMBL" id="GJM61935.1"/>
    </source>
</evidence>
<dbReference type="Pfam" id="PF10988">
    <property type="entry name" value="DUF2807"/>
    <property type="match status" value="1"/>
</dbReference>
<accession>A0AAN4W000</accession>
<gene>
    <name evidence="3" type="ORF">PEDI_24870</name>
</gene>
<keyword evidence="1" id="KW-0732">Signal</keyword>
<evidence type="ECO:0000256" key="1">
    <source>
        <dbReference type="SAM" id="SignalP"/>
    </source>
</evidence>
<dbReference type="AlphaFoldDB" id="A0AAN4W000"/>
<reference evidence="3 4" key="1">
    <citation type="submission" date="2021-12" db="EMBL/GenBank/DDBJ databases">
        <title>Genome sequencing of bacteria with rrn-lacking chromosome and rrn-plasmid.</title>
        <authorList>
            <person name="Anda M."/>
            <person name="Iwasaki W."/>
        </authorList>
    </citation>
    <scope>NUCLEOTIDE SEQUENCE [LARGE SCALE GENOMIC DNA]</scope>
    <source>
        <strain evidence="3 4">NBRC 15940</strain>
    </source>
</reference>
<dbReference type="PANTHER" id="PTHR39200">
    <property type="entry name" value="HYPOTHETICAL EXPORTED PROTEIN"/>
    <property type="match status" value="1"/>
</dbReference>